<dbReference type="STRING" id="1306406.J116_025100"/>
<organism evidence="1 2">
    <name type="scientific">Streptomyces thermolilacinus SPC6</name>
    <dbReference type="NCBI Taxonomy" id="1306406"/>
    <lineage>
        <taxon>Bacteria</taxon>
        <taxon>Bacillati</taxon>
        <taxon>Actinomycetota</taxon>
        <taxon>Actinomycetes</taxon>
        <taxon>Kitasatosporales</taxon>
        <taxon>Streptomycetaceae</taxon>
        <taxon>Streptomyces</taxon>
    </lineage>
</organism>
<proteinExistence type="predicted"/>
<reference evidence="1 2" key="1">
    <citation type="journal article" date="2013" name="Genome Announc.">
        <title>Genome Sequence of Streptomyces violaceusniger Strain SPC6, a Halotolerant Streptomycete That Exhibits Rapid Growth and Development.</title>
        <authorList>
            <person name="Chen X."/>
            <person name="Zhang B."/>
            <person name="Zhang W."/>
            <person name="Wu X."/>
            <person name="Zhang M."/>
            <person name="Chen T."/>
            <person name="Liu G."/>
            <person name="Dyson P."/>
        </authorList>
    </citation>
    <scope>NUCLEOTIDE SEQUENCE [LARGE SCALE GENOMIC DNA]</scope>
    <source>
        <strain evidence="1 2">SPC6</strain>
    </source>
</reference>
<dbReference type="RefSeq" id="WP_023589828.1">
    <property type="nucleotide sequence ID" value="NZ_ASHX02000001.1"/>
</dbReference>
<accession>A0A1D3DY42</accession>
<comment type="caution">
    <text evidence="1">The sequence shown here is derived from an EMBL/GenBank/DDBJ whole genome shotgun (WGS) entry which is preliminary data.</text>
</comment>
<name>A0A1D3DY42_9ACTN</name>
<evidence type="ECO:0000313" key="1">
    <source>
        <dbReference type="EMBL" id="OEJ97243.1"/>
    </source>
</evidence>
<dbReference type="AlphaFoldDB" id="A0A1D3DY42"/>
<dbReference type="Proteomes" id="UP000095329">
    <property type="component" value="Unassembled WGS sequence"/>
</dbReference>
<gene>
    <name evidence="1" type="ORF">J116_025100</name>
</gene>
<keyword evidence="2" id="KW-1185">Reference proteome</keyword>
<sequence>MKDDAEQQQAAGAGYPHGQLAKALITALTHQDPAVRDRAEGRARQWRQVLHGMASGKLDIGSRTPAGWPSWVTLEVLRGGFATGSPVAGGPLKPHEADAARRAGVPAERAALFRYHLTEPGLRELCALLDSGRYDAAVPEETALLTVAWLLRAGHPEAAAGLVRELEPYADRLRFTPRPSPRPAAPADGVHRTTVADAVATLERRRPHAAVEAQREALTVWRPFADDLLAHWLETADPDGVRVLDRTPGPGWRERGAALLDRYARLAAAHTRCTRHRKPKENLAILRATLEDTLAGRSLDARRLGLLRHAVASMVRRRGLPGSPEHTALRRRQAEEAARPSYQALARLVLHRLSGLPGHTGLPDTAPFTAPVTSREADETGIPAGTAMPRAVRRPVETALTAPLRTLVERGVVPSCEVLARLTPQLVAAVGARACPDAALGALVAANHRAFQNRRSLLLLNLAGQTRPVDLPWSRAVAPHRGAEAGRDDARAALRELAELAVEAFPGTLLPNPLVWQFGHLARQADLDAPFVEELAADIFMGTFTAKFLDAAATAAELLEGTLYERYYGIDYAAVRDLAAEKAAAVGSDGTRTPSRSRTSHGFALLCHARAGETGRSWSPAANGKVIEQAQILTTHNLATLVHRVGIAPRPGPAELARRCFHDVCRLTDLASRHPRPLALIKNAAYAWRQMVFHLSLCPSGEQSAVLDELGLAEGGLTPALAGLHLVAAGGTFGDDGTAAGGRARRLLGWTTERHWLTGTR</sequence>
<dbReference type="EMBL" id="ASHX02000001">
    <property type="protein sequence ID" value="OEJ97243.1"/>
    <property type="molecule type" value="Genomic_DNA"/>
</dbReference>
<dbReference type="OrthoDB" id="5136203at2"/>
<dbReference type="eggNOG" id="ENOG502Z7ZT">
    <property type="taxonomic scope" value="Bacteria"/>
</dbReference>
<protein>
    <submittedName>
        <fullName evidence="1">Uncharacterized protein</fullName>
    </submittedName>
</protein>
<evidence type="ECO:0000313" key="2">
    <source>
        <dbReference type="Proteomes" id="UP000095329"/>
    </source>
</evidence>